<feature type="chain" id="PRO_5021938901" description="Peptidase MA-like domain-containing protein" evidence="2">
    <location>
        <begin position="29"/>
        <end position="597"/>
    </location>
</feature>
<keyword evidence="2" id="KW-0732">Signal</keyword>
<sequence precursor="true">MHRSPASPAALMVAALLTLTHVVTEARADDASDNLQAGRDALGRGDGPAAVSLLESALLAASAGDRPAVLGELRLAYQRAASQAEAAGDARRARSYRENLQIIDRPRGSAGVTPVGDGPTPAPKVPTPAGSPPTAPQGPDPLPAPSPPEPPALDAPASPPSDQPREGDDSTVRPPTDEAVAPASDIPGGTEPPGAPVVPAPAPIEEPESADPPSWAEVLRAADSKFLEQEYDEAGRIYEGLAARDQLPEAHRPVWAYCRFIAVARKINSQPSSPEEWASIHAEIREIRALTPPEIWFSEYLRRLAAERSGVAGARPSGFIVRGQSDSEGPAGVIESAAEVGSWKVMETENFRIFHADAELADGIARSAERSRTELLRYWDGSEADAPWSPRCDLYVYPDATIFTRMTGQEGDSPGFSTMGLSGGRVVARRINLRADHGDLVESVVPHEVAHVVLADLFPTRQIPRWADEGIAVLAEPNGAQAGRLAVLDGPIASGKVFLTGQLMTASMPDGRYWDLFMAQSASLARYLIQLDSPGRLVAYLRETHNIGAEAALRKVYGFEDFDDLHARWLSHSRREATASASPGGIASRSGEAVRVQ</sequence>
<dbReference type="KEGG" id="tpla:ElP_11070"/>
<dbReference type="Pfam" id="PF13485">
    <property type="entry name" value="Peptidase_MA_2"/>
    <property type="match status" value="1"/>
</dbReference>
<dbReference type="OrthoDB" id="260154at2"/>
<reference evidence="4 5" key="1">
    <citation type="submission" date="2019-02" db="EMBL/GenBank/DDBJ databases">
        <title>Deep-cultivation of Planctomycetes and their phenomic and genomic characterization uncovers novel biology.</title>
        <authorList>
            <person name="Wiegand S."/>
            <person name="Jogler M."/>
            <person name="Boedeker C."/>
            <person name="Pinto D."/>
            <person name="Vollmers J."/>
            <person name="Rivas-Marin E."/>
            <person name="Kohn T."/>
            <person name="Peeters S.H."/>
            <person name="Heuer A."/>
            <person name="Rast P."/>
            <person name="Oberbeckmann S."/>
            <person name="Bunk B."/>
            <person name="Jeske O."/>
            <person name="Meyerdierks A."/>
            <person name="Storesund J.E."/>
            <person name="Kallscheuer N."/>
            <person name="Luecker S."/>
            <person name="Lage O.M."/>
            <person name="Pohl T."/>
            <person name="Merkel B.J."/>
            <person name="Hornburger P."/>
            <person name="Mueller R.-W."/>
            <person name="Bruemmer F."/>
            <person name="Labrenz M."/>
            <person name="Spormann A.M."/>
            <person name="Op den Camp H."/>
            <person name="Overmann J."/>
            <person name="Amann R."/>
            <person name="Jetten M.S.M."/>
            <person name="Mascher T."/>
            <person name="Medema M.H."/>
            <person name="Devos D.P."/>
            <person name="Kaster A.-K."/>
            <person name="Ovreas L."/>
            <person name="Rohde M."/>
            <person name="Galperin M.Y."/>
            <person name="Jogler C."/>
        </authorList>
    </citation>
    <scope>NUCLEOTIDE SEQUENCE [LARGE SCALE GENOMIC DNA]</scope>
    <source>
        <strain evidence="4 5">ElP</strain>
    </source>
</reference>
<gene>
    <name evidence="4" type="ORF">ElP_11070</name>
</gene>
<protein>
    <recommendedName>
        <fullName evidence="3">Peptidase MA-like domain-containing protein</fullName>
    </recommendedName>
</protein>
<dbReference type="EMBL" id="CP036426">
    <property type="protein sequence ID" value="QDV33264.1"/>
    <property type="molecule type" value="Genomic_DNA"/>
</dbReference>
<evidence type="ECO:0000256" key="2">
    <source>
        <dbReference type="SAM" id="SignalP"/>
    </source>
</evidence>
<feature type="compositionally biased region" description="Pro residues" evidence="1">
    <location>
        <begin position="120"/>
        <end position="162"/>
    </location>
</feature>
<feature type="signal peptide" evidence="2">
    <location>
        <begin position="1"/>
        <end position="28"/>
    </location>
</feature>
<name>A0A518GXD6_9BACT</name>
<keyword evidence="5" id="KW-1185">Reference proteome</keyword>
<evidence type="ECO:0000256" key="1">
    <source>
        <dbReference type="SAM" id="MobiDB-lite"/>
    </source>
</evidence>
<organism evidence="4 5">
    <name type="scientific">Tautonia plasticadhaerens</name>
    <dbReference type="NCBI Taxonomy" id="2527974"/>
    <lineage>
        <taxon>Bacteria</taxon>
        <taxon>Pseudomonadati</taxon>
        <taxon>Planctomycetota</taxon>
        <taxon>Planctomycetia</taxon>
        <taxon>Isosphaerales</taxon>
        <taxon>Isosphaeraceae</taxon>
        <taxon>Tautonia</taxon>
    </lineage>
</organism>
<accession>A0A518GXD6</accession>
<dbReference type="InterPro" id="IPR039568">
    <property type="entry name" value="Peptidase_MA-like_dom"/>
</dbReference>
<evidence type="ECO:0000259" key="3">
    <source>
        <dbReference type="Pfam" id="PF13485"/>
    </source>
</evidence>
<dbReference type="RefSeq" id="WP_145267658.1">
    <property type="nucleotide sequence ID" value="NZ_CP036426.1"/>
</dbReference>
<evidence type="ECO:0000313" key="4">
    <source>
        <dbReference type="EMBL" id="QDV33264.1"/>
    </source>
</evidence>
<dbReference type="AlphaFoldDB" id="A0A518GXD6"/>
<feature type="compositionally biased region" description="Pro residues" evidence="1">
    <location>
        <begin position="193"/>
        <end position="204"/>
    </location>
</feature>
<feature type="region of interest" description="Disordered" evidence="1">
    <location>
        <begin position="84"/>
        <end position="213"/>
    </location>
</feature>
<dbReference type="Proteomes" id="UP000317835">
    <property type="component" value="Chromosome"/>
</dbReference>
<feature type="compositionally biased region" description="Basic and acidic residues" evidence="1">
    <location>
        <begin position="88"/>
        <end position="97"/>
    </location>
</feature>
<feature type="domain" description="Peptidase MA-like" evidence="3">
    <location>
        <begin position="441"/>
        <end position="570"/>
    </location>
</feature>
<evidence type="ECO:0000313" key="5">
    <source>
        <dbReference type="Proteomes" id="UP000317835"/>
    </source>
</evidence>
<proteinExistence type="predicted"/>